<dbReference type="AlphaFoldDB" id="A0A0F9YT18"/>
<dbReference type="GeneID" id="36318928"/>
<comment type="caution">
    <text evidence="1">The sequence shown here is derived from an EMBL/GenBank/DDBJ whole genome shotgun (WGS) entry which is preliminary data.</text>
</comment>
<organism evidence="1 2">
    <name type="scientific">Vairimorpha ceranae</name>
    <dbReference type="NCBI Taxonomy" id="40302"/>
    <lineage>
        <taxon>Eukaryota</taxon>
        <taxon>Fungi</taxon>
        <taxon>Fungi incertae sedis</taxon>
        <taxon>Microsporidia</taxon>
        <taxon>Nosematidae</taxon>
        <taxon>Vairimorpha</taxon>
    </lineage>
</organism>
<dbReference type="Proteomes" id="UP000034350">
    <property type="component" value="Unassembled WGS sequence"/>
</dbReference>
<dbReference type="VEuPathDB" id="MicrosporidiaDB:AAJ76_1400038041"/>
<dbReference type="RefSeq" id="XP_024331439.1">
    <property type="nucleotide sequence ID" value="XM_024474025.1"/>
</dbReference>
<dbReference type="EMBL" id="JPQZ01000014">
    <property type="protein sequence ID" value="KKO75697.1"/>
    <property type="molecule type" value="Genomic_DNA"/>
</dbReference>
<reference evidence="1 2" key="1">
    <citation type="journal article" date="2015" name="Environ. Microbiol.">
        <title>Genome analyses suggest the presence of polyploidy and recent human-driven expansions in eight global populations of the honeybee pathogen Nosema ceranae.</title>
        <authorList>
            <person name="Pelin A."/>
            <person name="Selman M."/>
            <person name="Aris-Brosou S."/>
            <person name="Farinelli L."/>
            <person name="Corradi N."/>
        </authorList>
    </citation>
    <scope>NUCLEOTIDE SEQUENCE [LARGE SCALE GENOMIC DNA]</scope>
    <source>
        <strain evidence="1 2">PA08 1199</strain>
    </source>
</reference>
<protein>
    <submittedName>
        <fullName evidence="1">Uncharacterized protein</fullName>
    </submittedName>
</protein>
<gene>
    <name evidence="1" type="ORF">AAJ76_1400038041</name>
</gene>
<evidence type="ECO:0000313" key="2">
    <source>
        <dbReference type="Proteomes" id="UP000034350"/>
    </source>
</evidence>
<name>A0A0F9YT18_9MICR</name>
<evidence type="ECO:0000313" key="1">
    <source>
        <dbReference type="EMBL" id="KKO75697.1"/>
    </source>
</evidence>
<accession>A0A0F9YT18</accession>
<sequence>MFFILYTVRILATMHRIKVLSKDRDFEMSVHSTGSYTNDIVLVPSTNDFVKENTFVYEESRGGLRTMSGRFITKGVMTSDLKYSIKLENSKSSSDGWKISPRTDYNTISNSESYCFKKGKFNKSGNYYELFIESCNITDPEQQFLVIDLERTLNGEDWDINQKGEVDILNEPMYLGK</sequence>
<proteinExistence type="predicted"/>
<dbReference type="VEuPathDB" id="MicrosporidiaDB:G9O61_00g011470"/>
<keyword evidence="2" id="KW-1185">Reference proteome</keyword>